<accession>A0A1Z4LIJ6</accession>
<evidence type="ECO:0000259" key="1">
    <source>
        <dbReference type="Pfam" id="PF05685"/>
    </source>
</evidence>
<reference evidence="2 3" key="1">
    <citation type="submission" date="2017-06" db="EMBL/GenBank/DDBJ databases">
        <title>Genome sequencing of cyanobaciteial culture collection at National Institute for Environmental Studies (NIES).</title>
        <authorList>
            <person name="Hirose Y."/>
            <person name="Shimura Y."/>
            <person name="Fujisawa T."/>
            <person name="Nakamura Y."/>
            <person name="Kawachi M."/>
        </authorList>
    </citation>
    <scope>NUCLEOTIDE SEQUENCE [LARGE SCALE GENOMIC DNA]</scope>
    <source>
        <strain evidence="2 3">NIES-267</strain>
    </source>
</reference>
<name>A0A1Z4LIJ6_9CYAN</name>
<dbReference type="InterPro" id="IPR012296">
    <property type="entry name" value="Nuclease_put_TT1808"/>
</dbReference>
<dbReference type="Proteomes" id="UP000218418">
    <property type="component" value="Chromosome"/>
</dbReference>
<dbReference type="PANTHER" id="PTHR36558">
    <property type="entry name" value="GLR1098 PROTEIN"/>
    <property type="match status" value="1"/>
</dbReference>
<evidence type="ECO:0000313" key="3">
    <source>
        <dbReference type="Proteomes" id="UP000218418"/>
    </source>
</evidence>
<gene>
    <name evidence="2" type="ORF">NIES267_05210</name>
</gene>
<feature type="domain" description="Putative restriction endonuclease" evidence="1">
    <location>
        <begin position="13"/>
        <end position="175"/>
    </location>
</feature>
<dbReference type="EMBL" id="AP018227">
    <property type="protein sequence ID" value="BAY81056.1"/>
    <property type="molecule type" value="Genomic_DNA"/>
</dbReference>
<dbReference type="InterPro" id="IPR008538">
    <property type="entry name" value="Uma2"/>
</dbReference>
<dbReference type="OrthoDB" id="424506at2"/>
<dbReference type="AlphaFoldDB" id="A0A1Z4LIJ6"/>
<dbReference type="Gene3D" id="3.90.1570.10">
    <property type="entry name" value="tt1808, chain A"/>
    <property type="match status" value="1"/>
</dbReference>
<evidence type="ECO:0000313" key="2">
    <source>
        <dbReference type="EMBL" id="BAY81056.1"/>
    </source>
</evidence>
<organism evidence="2 3">
    <name type="scientific">Calothrix parasitica NIES-267</name>
    <dbReference type="NCBI Taxonomy" id="1973488"/>
    <lineage>
        <taxon>Bacteria</taxon>
        <taxon>Bacillati</taxon>
        <taxon>Cyanobacteriota</taxon>
        <taxon>Cyanophyceae</taxon>
        <taxon>Nostocales</taxon>
        <taxon>Calotrichaceae</taxon>
        <taxon>Calothrix</taxon>
    </lineage>
</organism>
<dbReference type="SUPFAM" id="SSF52980">
    <property type="entry name" value="Restriction endonuclease-like"/>
    <property type="match status" value="1"/>
</dbReference>
<dbReference type="PANTHER" id="PTHR36558:SF1">
    <property type="entry name" value="RESTRICTION ENDONUCLEASE DOMAIN-CONTAINING PROTEIN-RELATED"/>
    <property type="match status" value="1"/>
</dbReference>
<keyword evidence="3" id="KW-1185">Reference proteome</keyword>
<proteinExistence type="predicted"/>
<dbReference type="InterPro" id="IPR011335">
    <property type="entry name" value="Restrct_endonuc-II-like"/>
</dbReference>
<dbReference type="Pfam" id="PF05685">
    <property type="entry name" value="Uma2"/>
    <property type="match status" value="1"/>
</dbReference>
<protein>
    <recommendedName>
        <fullName evidence="1">Putative restriction endonuclease domain-containing protein</fullName>
    </recommendedName>
</protein>
<sequence length="193" mass="22272">MVANPQFQYMSPQEYLEWEKTQELRYEYIDGEVFAMTGGTKPHSRIAYNFGAELDDFIAEKGCEFYISDVKVQVSEAGPYHYPDVVVTCDERDKGRIDMVQYPCLIVEVLSPSTAAFDRGKKFTRYRQSSTLKEYVLIESDEIAVECFRKNDEGLWVLYTYGQGDSITLESVGITIPIEKLYRQVRFDVGENN</sequence>
<dbReference type="CDD" id="cd06260">
    <property type="entry name" value="DUF820-like"/>
    <property type="match status" value="1"/>
</dbReference>